<dbReference type="PRINTS" id="PR00463">
    <property type="entry name" value="EP450I"/>
</dbReference>
<evidence type="ECO:0000313" key="11">
    <source>
        <dbReference type="EMBL" id="KAB8202448.1"/>
    </source>
</evidence>
<dbReference type="GO" id="GO:0016705">
    <property type="term" value="F:oxidoreductase activity, acting on paired donors, with incorporation or reduction of molecular oxygen"/>
    <property type="evidence" value="ECO:0007669"/>
    <property type="project" value="InterPro"/>
</dbReference>
<dbReference type="OMA" id="IPNIWVM"/>
<dbReference type="GO" id="GO:0020037">
    <property type="term" value="F:heme binding"/>
    <property type="evidence" value="ECO:0007669"/>
    <property type="project" value="InterPro"/>
</dbReference>
<comment type="cofactor">
    <cofactor evidence="1 8">
        <name>heme</name>
        <dbReference type="ChEBI" id="CHEBI:30413"/>
    </cofactor>
</comment>
<evidence type="ECO:0000256" key="1">
    <source>
        <dbReference type="ARBA" id="ARBA00001971"/>
    </source>
</evidence>
<dbReference type="InterPro" id="IPR002401">
    <property type="entry name" value="Cyt_P450_E_grp-I"/>
</dbReference>
<keyword evidence="7 9" id="KW-0503">Monooxygenase</keyword>
<keyword evidence="3 8" id="KW-0349">Heme</keyword>
<evidence type="ECO:0000256" key="2">
    <source>
        <dbReference type="ARBA" id="ARBA00010617"/>
    </source>
</evidence>
<keyword evidence="12" id="KW-1185">Reference proteome</keyword>
<dbReference type="GO" id="GO:0005506">
    <property type="term" value="F:iron ion binding"/>
    <property type="evidence" value="ECO:0007669"/>
    <property type="project" value="InterPro"/>
</dbReference>
<feature type="binding site" description="axial binding residue" evidence="8">
    <location>
        <position position="424"/>
    </location>
    <ligand>
        <name>heme</name>
        <dbReference type="ChEBI" id="CHEBI:30413"/>
    </ligand>
    <ligandPart>
        <name>Fe</name>
        <dbReference type="ChEBI" id="CHEBI:18248"/>
    </ligandPart>
</feature>
<evidence type="ECO:0000256" key="4">
    <source>
        <dbReference type="ARBA" id="ARBA00022723"/>
    </source>
</evidence>
<evidence type="ECO:0000256" key="3">
    <source>
        <dbReference type="ARBA" id="ARBA00022617"/>
    </source>
</evidence>
<dbReference type="InterPro" id="IPR036396">
    <property type="entry name" value="Cyt_P450_sf"/>
</dbReference>
<dbReference type="PROSITE" id="PS00086">
    <property type="entry name" value="CYTOCHROME_P450"/>
    <property type="match status" value="1"/>
</dbReference>
<dbReference type="InterPro" id="IPR050364">
    <property type="entry name" value="Cytochrome_P450_fung"/>
</dbReference>
<dbReference type="VEuPathDB" id="FungiDB:BDV34DRAFT_215502"/>
<organism evidence="11 12">
    <name type="scientific">Aspergillus parasiticus</name>
    <dbReference type="NCBI Taxonomy" id="5067"/>
    <lineage>
        <taxon>Eukaryota</taxon>
        <taxon>Fungi</taxon>
        <taxon>Dikarya</taxon>
        <taxon>Ascomycota</taxon>
        <taxon>Pezizomycotina</taxon>
        <taxon>Eurotiomycetes</taxon>
        <taxon>Eurotiomycetidae</taxon>
        <taxon>Eurotiales</taxon>
        <taxon>Aspergillaceae</taxon>
        <taxon>Aspergillus</taxon>
        <taxon>Aspergillus subgen. Circumdati</taxon>
    </lineage>
</organism>
<evidence type="ECO:0000256" key="10">
    <source>
        <dbReference type="SAM" id="Phobius"/>
    </source>
</evidence>
<dbReference type="Pfam" id="PF00067">
    <property type="entry name" value="p450"/>
    <property type="match status" value="1"/>
</dbReference>
<dbReference type="EMBL" id="ML735004">
    <property type="protein sequence ID" value="KAB8202448.1"/>
    <property type="molecule type" value="Genomic_DNA"/>
</dbReference>
<dbReference type="Gene3D" id="1.10.630.10">
    <property type="entry name" value="Cytochrome P450"/>
    <property type="match status" value="1"/>
</dbReference>
<keyword evidence="5 9" id="KW-0560">Oxidoreductase</keyword>
<proteinExistence type="inferred from homology"/>
<dbReference type="InterPro" id="IPR017972">
    <property type="entry name" value="Cyt_P450_CS"/>
</dbReference>
<evidence type="ECO:0000313" key="12">
    <source>
        <dbReference type="Proteomes" id="UP000326532"/>
    </source>
</evidence>
<evidence type="ECO:0000256" key="9">
    <source>
        <dbReference type="RuleBase" id="RU000461"/>
    </source>
</evidence>
<gene>
    <name evidence="11" type="ORF">BDV34DRAFT_215502</name>
</gene>
<name>A0A5N6DBP4_ASPPA</name>
<reference evidence="11 12" key="1">
    <citation type="submission" date="2019-04" db="EMBL/GenBank/DDBJ databases">
        <title>Fungal friends and foes A comparative genomics study of 23 Aspergillus species from section Flavi.</title>
        <authorList>
            <consortium name="DOE Joint Genome Institute"/>
            <person name="Kjaerbolling I."/>
            <person name="Vesth T.C."/>
            <person name="Frisvad J.C."/>
            <person name="Nybo J.L."/>
            <person name="Theobald S."/>
            <person name="Kildgaard S."/>
            <person name="Petersen T.I."/>
            <person name="Kuo A."/>
            <person name="Sato A."/>
            <person name="Lyhne E.K."/>
            <person name="Kogle M.E."/>
            <person name="Wiebenga A."/>
            <person name="Kun R.S."/>
            <person name="Lubbers R.J."/>
            <person name="Makela M.R."/>
            <person name="Barry K."/>
            <person name="Chovatia M."/>
            <person name="Clum A."/>
            <person name="Daum C."/>
            <person name="Haridas S."/>
            <person name="He G."/>
            <person name="LaButti K."/>
            <person name="Lipzen A."/>
            <person name="Mondo S."/>
            <person name="Pangilinan J."/>
            <person name="Riley R."/>
            <person name="Salamov A."/>
            <person name="Simmons B.A."/>
            <person name="Magnuson J.K."/>
            <person name="Henrissat B."/>
            <person name="Mortensen U.H."/>
            <person name="Larsen T.O."/>
            <person name="De vries R.P."/>
            <person name="Grigoriev I.V."/>
            <person name="Machida M."/>
            <person name="Baker S.E."/>
            <person name="Andersen M.R."/>
        </authorList>
    </citation>
    <scope>NUCLEOTIDE SEQUENCE [LARGE SCALE GENOMIC DNA]</scope>
    <source>
        <strain evidence="11 12">CBS 117618</strain>
    </source>
</reference>
<dbReference type="AlphaFoldDB" id="A0A5N6DBP4"/>
<keyword evidence="6 8" id="KW-0408">Iron</keyword>
<evidence type="ECO:0000256" key="5">
    <source>
        <dbReference type="ARBA" id="ARBA00023002"/>
    </source>
</evidence>
<dbReference type="Proteomes" id="UP000326532">
    <property type="component" value="Unassembled WGS sequence"/>
</dbReference>
<dbReference type="CDD" id="cd11065">
    <property type="entry name" value="CYP64-like"/>
    <property type="match status" value="1"/>
</dbReference>
<dbReference type="PANTHER" id="PTHR46300:SF1">
    <property type="entry name" value="P450, PUTATIVE (EUROFUNG)-RELATED"/>
    <property type="match status" value="1"/>
</dbReference>
<keyword evidence="10" id="KW-0472">Membrane</keyword>
<accession>A0A5N6DBP4</accession>
<comment type="similarity">
    <text evidence="2 9">Belongs to the cytochrome P450 family.</text>
</comment>
<dbReference type="InterPro" id="IPR001128">
    <property type="entry name" value="Cyt_P450"/>
</dbReference>
<keyword evidence="4 8" id="KW-0479">Metal-binding</keyword>
<dbReference type="GO" id="GO:0004497">
    <property type="term" value="F:monooxygenase activity"/>
    <property type="evidence" value="ECO:0007669"/>
    <property type="project" value="UniProtKB-KW"/>
</dbReference>
<keyword evidence="10" id="KW-1133">Transmembrane helix</keyword>
<keyword evidence="10" id="KW-0812">Transmembrane</keyword>
<feature type="transmembrane region" description="Helical" evidence="10">
    <location>
        <begin position="6"/>
        <end position="25"/>
    </location>
</feature>
<protein>
    <submittedName>
        <fullName evidence="11">Cytochrome protein</fullName>
    </submittedName>
</protein>
<sequence length="516" mass="59175">MELMLIISSPLIWAVFTFYSSYLFWVNWSRPPLPPGPPTLPLIGNLHQISKGDEVQTVLRKWYGQLGHVICLRLGLRKVIYLGNYQAAHDLLEKKGEIYSSRPRMIMANECVTKGCHTAILPYGSKWRSHRRLHMSVLGVRSAYQWRPVQNLESLQLIHNLLFTNAFIPAFERFATSTLTALVFGKRMINGEESEYQRIGEISNATQRVFGTAFWLVDYFPILNNLPRCFAPWKRIGDKVFTETIEFYRQCTAQSESAGSWNWTQYLLKQPEAKKLTPDEVSYILGNFYANGGDSIASTLRVCVLAAILHPKIVSKAQAELDTVTCADRLPGFDDLQHLPYTEAFVKEAMRWRPIAPDGQPHSVTEDDLYQGYWIPRGSTIVANIWAICMDQEIFDDPATFQPERWIHNPDMPEIGFGFGRRVCPGSHFAKDSLFIAVSRLLWTFNLKHATRDGRIVELNPWDLETDGPACRARPFPAILEVRDMRHREAVEQAWLHAEKDVQHILSKISDSRHNK</sequence>
<evidence type="ECO:0000256" key="6">
    <source>
        <dbReference type="ARBA" id="ARBA00023004"/>
    </source>
</evidence>
<dbReference type="PANTHER" id="PTHR46300">
    <property type="entry name" value="P450, PUTATIVE (EUROFUNG)-RELATED-RELATED"/>
    <property type="match status" value="1"/>
</dbReference>
<evidence type="ECO:0000256" key="8">
    <source>
        <dbReference type="PIRSR" id="PIRSR602401-1"/>
    </source>
</evidence>
<dbReference type="SUPFAM" id="SSF48264">
    <property type="entry name" value="Cytochrome P450"/>
    <property type="match status" value="1"/>
</dbReference>
<evidence type="ECO:0000256" key="7">
    <source>
        <dbReference type="ARBA" id="ARBA00023033"/>
    </source>
</evidence>